<dbReference type="PRINTS" id="PR01210">
    <property type="entry name" value="GGTRANSPTASE"/>
</dbReference>
<dbReference type="GO" id="GO:0036374">
    <property type="term" value="F:glutathione hydrolase activity"/>
    <property type="evidence" value="ECO:0007669"/>
    <property type="project" value="InterPro"/>
</dbReference>
<protein>
    <recommendedName>
        <fullName evidence="6">Gamma-glutamyltransferase</fullName>
    </recommendedName>
</protein>
<comment type="caution">
    <text evidence="4">The sequence shown here is derived from an EMBL/GenBank/DDBJ whole genome shotgun (WGS) entry which is preliminary data.</text>
</comment>
<feature type="active site" description="Nucleophile" evidence="1">
    <location>
        <position position="496"/>
    </location>
</feature>
<sequence length="718" mass="76112">MAYRRGGGSGEDDEVEQMLSGSVRGENVVTGDVGEAVEISMVGEGSLGGSKRGKGGVREFMRRSWTVFAEKVGAEPNADVAIRSCNQLMFLSVIAFCVIVLPILLADDRDVVSSGMSPGDGQLVQAQEGNKNEQSGSYAAIACDDVICANMAKTVLQEMKGNAVDAAVAASLCQGVVAPHASGLGGGSVITYFMASTEDAGSIDARETAPNLAGTESTGSDAVLKPTSIGIPGQLRGLYSLHLQKGVIDWYKLVQLSVSLANSSTVSSGLSRFLKEAESSILSSSTLRKVFAKPKMEEENDLNEDDGYLFSGGDQAFQVLEEGDTISNPTLATTLERIMDEPLALYGSLAENLSHDIHAVGGFVTKADLLKYRPVHTQPIKAFYQGLQVLTSQLPAGGPLLAFALNLLEGFHLGKRGRNGDTFHLIAEGLKHTFGWRSVLGDPAFDESLNELVSNTMLGKEYAMQLRSTIHLDSVKNSSEYTYGRAEPNTMRDRGTSHVSVIDEEGNAASISSSLNYALGSRFMSESTGLVMNNALVGFSPTQLDAGHAVQDSSRNRIMPGKRALSSLCPTIVLRNSRPYIVTGGEGGPNGISAVLQVLIGILEFGLSAGQAVSEPRIHHQLFPDNLRMEAIDPDTCGIVKSYTRTDKLGTPSFWSDVCLALKAKGHNTTFTSSIGSVNTVVRVGSKALSSEQNNTETSQALLFATADARKIGGAAAY</sequence>
<keyword evidence="3" id="KW-0472">Membrane</keyword>
<evidence type="ECO:0000256" key="2">
    <source>
        <dbReference type="PIRSR" id="PIRSR600101-2"/>
    </source>
</evidence>
<dbReference type="PANTHER" id="PTHR11686">
    <property type="entry name" value="GAMMA GLUTAMYL TRANSPEPTIDASE"/>
    <property type="match status" value="1"/>
</dbReference>
<accession>A0AAV8UKT9</accession>
<dbReference type="InterPro" id="IPR043138">
    <property type="entry name" value="GGT_lsub"/>
</dbReference>
<keyword evidence="3" id="KW-0812">Transmembrane</keyword>
<keyword evidence="5" id="KW-1185">Reference proteome</keyword>
<dbReference type="Gene3D" id="3.60.20.40">
    <property type="match status" value="1"/>
</dbReference>
<proteinExistence type="predicted"/>
<feature type="binding site" evidence="2">
    <location>
        <position position="206"/>
    </location>
    <ligand>
        <name>L-glutamate</name>
        <dbReference type="ChEBI" id="CHEBI:29985"/>
    </ligand>
</feature>
<dbReference type="GO" id="GO:0005886">
    <property type="term" value="C:plasma membrane"/>
    <property type="evidence" value="ECO:0007669"/>
    <property type="project" value="TreeGrafter"/>
</dbReference>
<feature type="binding site" evidence="2">
    <location>
        <position position="588"/>
    </location>
    <ligand>
        <name>L-glutamate</name>
        <dbReference type="ChEBI" id="CHEBI:29985"/>
    </ligand>
</feature>
<keyword evidence="3" id="KW-1133">Transmembrane helix</keyword>
<dbReference type="InterPro" id="IPR043137">
    <property type="entry name" value="GGT_ssub_C"/>
</dbReference>
<dbReference type="Pfam" id="PF01019">
    <property type="entry name" value="G_glu_transpept"/>
    <property type="match status" value="1"/>
</dbReference>
<gene>
    <name evidence="4" type="ORF">NDN08_004280</name>
</gene>
<feature type="binding site" evidence="2">
    <location>
        <begin position="514"/>
        <end position="516"/>
    </location>
    <ligand>
        <name>L-glutamate</name>
        <dbReference type="ChEBI" id="CHEBI:29985"/>
    </ligand>
</feature>
<evidence type="ECO:0000313" key="5">
    <source>
        <dbReference type="Proteomes" id="UP001157974"/>
    </source>
</evidence>
<dbReference type="EMBL" id="JAMWBK010000007">
    <property type="protein sequence ID" value="KAJ8903170.1"/>
    <property type="molecule type" value="Genomic_DNA"/>
</dbReference>
<evidence type="ECO:0000256" key="3">
    <source>
        <dbReference type="SAM" id="Phobius"/>
    </source>
</evidence>
<dbReference type="AlphaFoldDB" id="A0AAV8UKT9"/>
<evidence type="ECO:0008006" key="6">
    <source>
        <dbReference type="Google" id="ProtNLM"/>
    </source>
</evidence>
<evidence type="ECO:0000256" key="1">
    <source>
        <dbReference type="PIRSR" id="PIRSR600101-1"/>
    </source>
</evidence>
<organism evidence="4 5">
    <name type="scientific">Rhodosorus marinus</name>
    <dbReference type="NCBI Taxonomy" id="101924"/>
    <lineage>
        <taxon>Eukaryota</taxon>
        <taxon>Rhodophyta</taxon>
        <taxon>Stylonematophyceae</taxon>
        <taxon>Stylonematales</taxon>
        <taxon>Stylonemataceae</taxon>
        <taxon>Rhodosorus</taxon>
    </lineage>
</organism>
<dbReference type="InterPro" id="IPR000101">
    <property type="entry name" value="GGT_peptidase"/>
</dbReference>
<reference evidence="4 5" key="1">
    <citation type="journal article" date="2023" name="Nat. Commun.">
        <title>Origin of minicircular mitochondrial genomes in red algae.</title>
        <authorList>
            <person name="Lee Y."/>
            <person name="Cho C.H."/>
            <person name="Lee Y.M."/>
            <person name="Park S.I."/>
            <person name="Yang J.H."/>
            <person name="West J.A."/>
            <person name="Bhattacharya D."/>
            <person name="Yoon H.S."/>
        </authorList>
    </citation>
    <scope>NUCLEOTIDE SEQUENCE [LARGE SCALE GENOMIC DNA]</scope>
    <source>
        <strain evidence="4 5">CCMP1338</strain>
        <tissue evidence="4">Whole cell</tissue>
    </source>
</reference>
<dbReference type="SUPFAM" id="SSF56235">
    <property type="entry name" value="N-terminal nucleophile aminohydrolases (Ntn hydrolases)"/>
    <property type="match status" value="1"/>
</dbReference>
<feature type="binding site" evidence="2">
    <location>
        <begin position="566"/>
        <end position="567"/>
    </location>
    <ligand>
        <name>L-glutamate</name>
        <dbReference type="ChEBI" id="CHEBI:29985"/>
    </ligand>
</feature>
<dbReference type="InterPro" id="IPR029055">
    <property type="entry name" value="Ntn_hydrolases_N"/>
</dbReference>
<feature type="transmembrane region" description="Helical" evidence="3">
    <location>
        <begin position="88"/>
        <end position="106"/>
    </location>
</feature>
<dbReference type="Proteomes" id="UP001157974">
    <property type="component" value="Unassembled WGS sequence"/>
</dbReference>
<evidence type="ECO:0000313" key="4">
    <source>
        <dbReference type="EMBL" id="KAJ8903170.1"/>
    </source>
</evidence>
<dbReference type="GO" id="GO:0006751">
    <property type="term" value="P:glutathione catabolic process"/>
    <property type="evidence" value="ECO:0007669"/>
    <property type="project" value="InterPro"/>
</dbReference>
<name>A0AAV8UKT9_9RHOD</name>
<dbReference type="Gene3D" id="1.10.246.130">
    <property type="match status" value="1"/>
</dbReference>
<dbReference type="PANTHER" id="PTHR11686:SF9">
    <property type="entry name" value="RE13973P"/>
    <property type="match status" value="1"/>
</dbReference>